<name>A0A814LV88_9BILA</name>
<keyword evidence="9" id="KW-1185">Reference proteome</keyword>
<dbReference type="AlphaFoldDB" id="A0A814LV88"/>
<keyword evidence="3 5" id="KW-0645">Protease</keyword>
<dbReference type="InterPro" id="IPR018200">
    <property type="entry name" value="USP_CS"/>
</dbReference>
<dbReference type="Pfam" id="PF00443">
    <property type="entry name" value="UCH"/>
    <property type="match status" value="1"/>
</dbReference>
<dbReference type="InterPro" id="IPR038765">
    <property type="entry name" value="Papain-like_cys_pep_sf"/>
</dbReference>
<accession>A0A814LV88</accession>
<dbReference type="PANTHER" id="PTHR24006">
    <property type="entry name" value="UBIQUITIN CARBOXYL-TERMINAL HYDROLASE"/>
    <property type="match status" value="1"/>
</dbReference>
<feature type="domain" description="USP" evidence="6">
    <location>
        <begin position="29"/>
        <end position="392"/>
    </location>
</feature>
<dbReference type="Gene3D" id="3.90.70.10">
    <property type="entry name" value="Cysteine proteinases"/>
    <property type="match status" value="1"/>
</dbReference>
<dbReference type="GO" id="GO:0005829">
    <property type="term" value="C:cytosol"/>
    <property type="evidence" value="ECO:0007669"/>
    <property type="project" value="TreeGrafter"/>
</dbReference>
<dbReference type="EC" id="3.4.19.12" evidence="5"/>
<evidence type="ECO:0000313" key="7">
    <source>
        <dbReference type="EMBL" id="CAF1070212.1"/>
    </source>
</evidence>
<comment type="caution">
    <text evidence="7">The sequence shown here is derived from an EMBL/GenBank/DDBJ whole genome shotgun (WGS) entry which is preliminary data.</text>
</comment>
<dbReference type="PANTHER" id="PTHR24006:SF733">
    <property type="entry name" value="RE52890P"/>
    <property type="match status" value="1"/>
</dbReference>
<keyword evidence="5" id="KW-0788">Thiol protease</keyword>
<dbReference type="GO" id="GO:0006508">
    <property type="term" value="P:proteolysis"/>
    <property type="evidence" value="ECO:0007669"/>
    <property type="project" value="UniProtKB-KW"/>
</dbReference>
<dbReference type="EMBL" id="CAJNOM010000178">
    <property type="protein sequence ID" value="CAF1185469.1"/>
    <property type="molecule type" value="Genomic_DNA"/>
</dbReference>
<dbReference type="Proteomes" id="UP000663877">
    <property type="component" value="Unassembled WGS sequence"/>
</dbReference>
<dbReference type="SUPFAM" id="SSF54001">
    <property type="entry name" value="Cysteine proteinases"/>
    <property type="match status" value="1"/>
</dbReference>
<keyword evidence="5" id="KW-0833">Ubl conjugation pathway</keyword>
<keyword evidence="4 5" id="KW-0378">Hydrolase</keyword>
<dbReference type="EMBL" id="CAJNOI010000107">
    <property type="protein sequence ID" value="CAF1070212.1"/>
    <property type="molecule type" value="Genomic_DNA"/>
</dbReference>
<sequence>MFCFKMGHGVSSDTTGNSIVESNSSEHYLGLVNFGNTCYCNSVLQALYFCKPFREHVLNYRLTQKNKKENLLTCLADLFHMIITGKRRTGALQPKKFINKLRKENSTFDNDMQQDAHEFLNHLLNTCGDILIAEKKEEKDKIDNKRNKTNNIILNNNSLQNNSNGQHNRITAAMNFNVNNDLTTIIGSLAEETWIHELFQGILVSTTKCLNCETVNSKDENFLDLSIDVEENTSITTCLRVFSNIETLAGESKYYCDTCSSKQEATKRMRIKKLPRILALHLKRFKYFEVFKQYKKLSYRVVFPFELRLLNTSEDCTNNDRIYDLVSLVVHCGIGPNRGHYIAVVKRDGSWLVFDDETVDKLDPSNFEEFYGVSHDLGRQSETSYILFYESRDV</sequence>
<evidence type="ECO:0000256" key="5">
    <source>
        <dbReference type="RuleBase" id="RU366025"/>
    </source>
</evidence>
<dbReference type="PROSITE" id="PS50235">
    <property type="entry name" value="USP_3"/>
    <property type="match status" value="1"/>
</dbReference>
<comment type="catalytic activity">
    <reaction evidence="1 5">
        <text>Thiol-dependent hydrolysis of ester, thioester, amide, peptide and isopeptide bonds formed by the C-terminal Gly of ubiquitin (a 76-residue protein attached to proteins as an intracellular targeting signal).</text>
        <dbReference type="EC" id="3.4.19.12"/>
    </reaction>
</comment>
<dbReference type="CDD" id="cd02663">
    <property type="entry name" value="Peptidase_C19G"/>
    <property type="match status" value="1"/>
</dbReference>
<dbReference type="PROSITE" id="PS00973">
    <property type="entry name" value="USP_2"/>
    <property type="match status" value="1"/>
</dbReference>
<dbReference type="Proteomes" id="UP000663832">
    <property type="component" value="Unassembled WGS sequence"/>
</dbReference>
<comment type="similarity">
    <text evidence="2 5">Belongs to the peptidase C19 family.</text>
</comment>
<dbReference type="InterPro" id="IPR001394">
    <property type="entry name" value="Peptidase_C19_UCH"/>
</dbReference>
<evidence type="ECO:0000313" key="9">
    <source>
        <dbReference type="Proteomes" id="UP000663832"/>
    </source>
</evidence>
<proteinExistence type="inferred from homology"/>
<reference evidence="7" key="1">
    <citation type="submission" date="2021-02" db="EMBL/GenBank/DDBJ databases">
        <authorList>
            <person name="Nowell W R."/>
        </authorList>
    </citation>
    <scope>NUCLEOTIDE SEQUENCE</scope>
</reference>
<evidence type="ECO:0000256" key="1">
    <source>
        <dbReference type="ARBA" id="ARBA00000707"/>
    </source>
</evidence>
<organism evidence="7 10">
    <name type="scientific">Adineta steineri</name>
    <dbReference type="NCBI Taxonomy" id="433720"/>
    <lineage>
        <taxon>Eukaryota</taxon>
        <taxon>Metazoa</taxon>
        <taxon>Spiralia</taxon>
        <taxon>Gnathifera</taxon>
        <taxon>Rotifera</taxon>
        <taxon>Eurotatoria</taxon>
        <taxon>Bdelloidea</taxon>
        <taxon>Adinetida</taxon>
        <taxon>Adinetidae</taxon>
        <taxon>Adineta</taxon>
    </lineage>
</organism>
<gene>
    <name evidence="7" type="ORF">BJG266_LOCUS19664</name>
    <name evidence="8" type="ORF">QVE165_LOCUS24933</name>
</gene>
<evidence type="ECO:0000256" key="4">
    <source>
        <dbReference type="ARBA" id="ARBA00022801"/>
    </source>
</evidence>
<evidence type="ECO:0000259" key="6">
    <source>
        <dbReference type="PROSITE" id="PS50235"/>
    </source>
</evidence>
<dbReference type="InterPro" id="IPR028889">
    <property type="entry name" value="USP"/>
</dbReference>
<dbReference type="GO" id="GO:0005634">
    <property type="term" value="C:nucleus"/>
    <property type="evidence" value="ECO:0007669"/>
    <property type="project" value="TreeGrafter"/>
</dbReference>
<dbReference type="GO" id="GO:0016579">
    <property type="term" value="P:protein deubiquitination"/>
    <property type="evidence" value="ECO:0007669"/>
    <property type="project" value="InterPro"/>
</dbReference>
<dbReference type="OrthoDB" id="27652at2759"/>
<evidence type="ECO:0000256" key="2">
    <source>
        <dbReference type="ARBA" id="ARBA00009085"/>
    </source>
</evidence>
<dbReference type="GO" id="GO:0004843">
    <property type="term" value="F:cysteine-type deubiquitinase activity"/>
    <property type="evidence" value="ECO:0007669"/>
    <property type="project" value="UniProtKB-UniRule"/>
</dbReference>
<evidence type="ECO:0000313" key="8">
    <source>
        <dbReference type="EMBL" id="CAF1185469.1"/>
    </source>
</evidence>
<evidence type="ECO:0000313" key="10">
    <source>
        <dbReference type="Proteomes" id="UP000663877"/>
    </source>
</evidence>
<dbReference type="PROSITE" id="PS00972">
    <property type="entry name" value="USP_1"/>
    <property type="match status" value="1"/>
</dbReference>
<evidence type="ECO:0000256" key="3">
    <source>
        <dbReference type="ARBA" id="ARBA00022670"/>
    </source>
</evidence>
<protein>
    <recommendedName>
        <fullName evidence="5">Ubiquitin carboxyl-terminal hydrolase</fullName>
        <ecNumber evidence="5">3.4.19.12</ecNumber>
    </recommendedName>
</protein>
<dbReference type="InterPro" id="IPR050164">
    <property type="entry name" value="Peptidase_C19"/>
</dbReference>